<gene>
    <name evidence="8" type="ORF">GOP47_0003190</name>
</gene>
<evidence type="ECO:0000256" key="3">
    <source>
        <dbReference type="ARBA" id="ARBA00023015"/>
    </source>
</evidence>
<evidence type="ECO:0000256" key="5">
    <source>
        <dbReference type="ARBA" id="ARBA00023242"/>
    </source>
</evidence>
<keyword evidence="3" id="KW-0805">Transcription regulation</keyword>
<dbReference type="PIRSF" id="PIRSF009415">
    <property type="entry name" value="Hum_TFIIA_gamma"/>
    <property type="match status" value="1"/>
</dbReference>
<organism evidence="8 9">
    <name type="scientific">Adiantum capillus-veneris</name>
    <name type="common">Maidenhair fern</name>
    <dbReference type="NCBI Taxonomy" id="13818"/>
    <lineage>
        <taxon>Eukaryota</taxon>
        <taxon>Viridiplantae</taxon>
        <taxon>Streptophyta</taxon>
        <taxon>Embryophyta</taxon>
        <taxon>Tracheophyta</taxon>
        <taxon>Polypodiopsida</taxon>
        <taxon>Polypodiidae</taxon>
        <taxon>Polypodiales</taxon>
        <taxon>Pteridineae</taxon>
        <taxon>Pteridaceae</taxon>
        <taxon>Vittarioideae</taxon>
        <taxon>Adiantum</taxon>
    </lineage>
</organism>
<dbReference type="Pfam" id="PF02268">
    <property type="entry name" value="TFIIA_gamma_N"/>
    <property type="match status" value="1"/>
</dbReference>
<feature type="domain" description="Transcription initiation factor IIA gamma subunit C-terminal" evidence="7">
    <location>
        <begin position="65"/>
        <end position="88"/>
    </location>
</feature>
<dbReference type="SUPFAM" id="SSF47396">
    <property type="entry name" value="Transcription factor IIA (TFIIA), alpha-helical domain"/>
    <property type="match status" value="1"/>
</dbReference>
<dbReference type="Gene3D" id="2.30.18.10">
    <property type="entry name" value="Transcription factor IIA (TFIIA), beta-barrel domain"/>
    <property type="match status" value="1"/>
</dbReference>
<evidence type="ECO:0000259" key="6">
    <source>
        <dbReference type="Pfam" id="PF02268"/>
    </source>
</evidence>
<dbReference type="Gene3D" id="1.10.287.190">
    <property type="entry name" value="Transcription factor IIA gamma subunit, alpha-helical domain"/>
    <property type="match status" value="1"/>
</dbReference>
<dbReference type="InterPro" id="IPR009088">
    <property type="entry name" value="TFIIA_b-brl"/>
</dbReference>
<dbReference type="GO" id="GO:0006367">
    <property type="term" value="P:transcription initiation at RNA polymerase II promoter"/>
    <property type="evidence" value="ECO:0007669"/>
    <property type="project" value="InterPro"/>
</dbReference>
<dbReference type="EMBL" id="JABFUD020000002">
    <property type="protein sequence ID" value="KAI5083447.1"/>
    <property type="molecule type" value="Genomic_DNA"/>
</dbReference>
<sequence>MATRSEKSDLYRMASIGTTLMETLDELVSKGSITPELACNVVGQFDKSIIAAFKQTDLRGGVHFKGKLDYYRRNIDVWTFFLKNCTFEI</sequence>
<evidence type="ECO:0008006" key="10">
    <source>
        <dbReference type="Google" id="ProtNLM"/>
    </source>
</evidence>
<comment type="similarity">
    <text evidence="2">Belongs to the TFIIA subunit 2 family.</text>
</comment>
<evidence type="ECO:0000256" key="2">
    <source>
        <dbReference type="ARBA" id="ARBA00007675"/>
    </source>
</evidence>
<evidence type="ECO:0000313" key="8">
    <source>
        <dbReference type="EMBL" id="KAI5083447.1"/>
    </source>
</evidence>
<reference evidence="8" key="1">
    <citation type="submission" date="2021-01" db="EMBL/GenBank/DDBJ databases">
        <title>Adiantum capillus-veneris genome.</title>
        <authorList>
            <person name="Fang Y."/>
            <person name="Liao Q."/>
        </authorList>
    </citation>
    <scope>NUCLEOTIDE SEQUENCE</scope>
    <source>
        <strain evidence="8">H3</strain>
        <tissue evidence="8">Leaf</tissue>
    </source>
</reference>
<dbReference type="InterPro" id="IPR015871">
    <property type="entry name" value="TFIIA_gsu_C"/>
</dbReference>
<evidence type="ECO:0000256" key="4">
    <source>
        <dbReference type="ARBA" id="ARBA00023163"/>
    </source>
</evidence>
<comment type="caution">
    <text evidence="8">The sequence shown here is derived from an EMBL/GenBank/DDBJ whole genome shotgun (WGS) entry which is preliminary data.</text>
</comment>
<dbReference type="GO" id="GO:0005672">
    <property type="term" value="C:transcription factor TFIIA complex"/>
    <property type="evidence" value="ECO:0007669"/>
    <property type="project" value="InterPro"/>
</dbReference>
<dbReference type="PANTHER" id="PTHR10966">
    <property type="entry name" value="TRANSCRIPTION INITIATION FACTOR IIA SUBUNIT 2"/>
    <property type="match status" value="1"/>
</dbReference>
<keyword evidence="4" id="KW-0804">Transcription</keyword>
<feature type="domain" description="Transcription initiation factor IIA gamma subunit N-terminal" evidence="6">
    <location>
        <begin position="9"/>
        <end position="51"/>
    </location>
</feature>
<evidence type="ECO:0000256" key="1">
    <source>
        <dbReference type="ARBA" id="ARBA00004123"/>
    </source>
</evidence>
<dbReference type="Pfam" id="PF02751">
    <property type="entry name" value="TFIIA_gamma_C"/>
    <property type="match status" value="1"/>
</dbReference>
<evidence type="ECO:0000259" key="7">
    <source>
        <dbReference type="Pfam" id="PF02751"/>
    </source>
</evidence>
<dbReference type="InterPro" id="IPR003194">
    <property type="entry name" value="TFIIA_gsu"/>
</dbReference>
<dbReference type="InterPro" id="IPR009083">
    <property type="entry name" value="TFIIA_a-hlx"/>
</dbReference>
<dbReference type="Proteomes" id="UP000886520">
    <property type="component" value="Chromosome 3"/>
</dbReference>
<feature type="non-terminal residue" evidence="8">
    <location>
        <position position="89"/>
    </location>
</feature>
<name>A0A9D4VC10_ADICA</name>
<dbReference type="SUPFAM" id="SSF50784">
    <property type="entry name" value="Transcription factor IIA (TFIIA), beta-barrel domain"/>
    <property type="match status" value="1"/>
</dbReference>
<comment type="subcellular location">
    <subcellularLocation>
        <location evidence="1">Nucleus</location>
    </subcellularLocation>
</comment>
<protein>
    <recommendedName>
        <fullName evidence="10">Transcription initiation factor IIA subunit 2</fullName>
    </recommendedName>
</protein>
<proteinExistence type="inferred from homology"/>
<keyword evidence="5" id="KW-0539">Nucleus</keyword>
<accession>A0A9D4VC10</accession>
<dbReference type="InterPro" id="IPR015872">
    <property type="entry name" value="TFIIA_gsu_N"/>
</dbReference>
<evidence type="ECO:0000313" key="9">
    <source>
        <dbReference type="Proteomes" id="UP000886520"/>
    </source>
</evidence>
<keyword evidence="9" id="KW-1185">Reference proteome</keyword>
<dbReference type="AlphaFoldDB" id="A0A9D4VC10"/>